<evidence type="ECO:0000256" key="8">
    <source>
        <dbReference type="ARBA" id="ARBA00034617"/>
    </source>
</evidence>
<reference evidence="16 17" key="2">
    <citation type="journal article" date="2016" name="Infect. Immun.">
        <title>Helicobacter saguini, a Novel Helicobacter Isolated from Cotton-Top Tamarins with Ulcerative Colitis, Has Proinflammatory Properties and Induces Typhlocolitis and Dysplasia in Gnotobiotic IL-10-/- Mice.</title>
        <authorList>
            <person name="Shen Z."/>
            <person name="Mannion A."/>
            <person name="Whary M.T."/>
            <person name="Muthupalani S."/>
            <person name="Sheh A."/>
            <person name="Feng Y."/>
            <person name="Gong G."/>
            <person name="Vandamme P."/>
            <person name="Holcombe H.R."/>
            <person name="Paster B.J."/>
            <person name="Fox J.G."/>
        </authorList>
    </citation>
    <scope>NUCLEOTIDE SEQUENCE [LARGE SCALE GENOMIC DNA]</scope>
    <source>
        <strain evidence="16 17">MIT 97-6194</strain>
    </source>
</reference>
<evidence type="ECO:0000256" key="7">
    <source>
        <dbReference type="ARBA" id="ARBA00023235"/>
    </source>
</evidence>
<dbReference type="Gene3D" id="1.10.486.10">
    <property type="entry name" value="PCRA, domain 4"/>
    <property type="match status" value="1"/>
</dbReference>
<accession>A0A347VQW2</accession>
<evidence type="ECO:0000256" key="4">
    <source>
        <dbReference type="ARBA" id="ARBA00022806"/>
    </source>
</evidence>
<evidence type="ECO:0000313" key="17">
    <source>
        <dbReference type="Proteomes" id="UP000029714"/>
    </source>
</evidence>
<organism evidence="16 17">
    <name type="scientific">Helicobacter saguini</name>
    <dbReference type="NCBI Taxonomy" id="1548018"/>
    <lineage>
        <taxon>Bacteria</taxon>
        <taxon>Pseudomonadati</taxon>
        <taxon>Campylobacterota</taxon>
        <taxon>Epsilonproteobacteria</taxon>
        <taxon>Campylobacterales</taxon>
        <taxon>Helicobacteraceae</taxon>
        <taxon>Helicobacter</taxon>
    </lineage>
</organism>
<dbReference type="Gene3D" id="3.40.50.300">
    <property type="entry name" value="P-loop containing nucleotide triphosphate hydrolases"/>
    <property type="match status" value="2"/>
</dbReference>
<evidence type="ECO:0000256" key="12">
    <source>
        <dbReference type="PROSITE-ProRule" id="PRU00560"/>
    </source>
</evidence>
<dbReference type="GO" id="GO:0005829">
    <property type="term" value="C:cytosol"/>
    <property type="evidence" value="ECO:0007669"/>
    <property type="project" value="TreeGrafter"/>
</dbReference>
<dbReference type="GO" id="GO:0016787">
    <property type="term" value="F:hydrolase activity"/>
    <property type="evidence" value="ECO:0007669"/>
    <property type="project" value="UniProtKB-UniRule"/>
</dbReference>
<dbReference type="AlphaFoldDB" id="A0A347VQW2"/>
<protein>
    <recommendedName>
        <fullName evidence="9">DNA 3'-5' helicase</fullName>
        <ecNumber evidence="9">5.6.2.4</ecNumber>
    </recommendedName>
    <alternativeName>
        <fullName evidence="10">DNA 3'-5' helicase II</fullName>
    </alternativeName>
</protein>
<sequence>MFMNLLESLNDAQRNAATHVDGALLILAGAGSGKTKTLTTRLAYLLSDVGVPPQNTLTLTFTNKAAREMAERALKLIQDSNMSLNSMPLLCTFHKFGLLFLQRYMQVLGRSNLFSVIDEDDKKRILKPIKKELDSNSNVNLKLSDILSYISNCKNNILLSSEIKASNTDEALLLSAYQKYEEYLEKYNLIDFDDLLLLPYKILESNAALREKISQKFQYIMVDEYQDTNNLQVALLKQLCSTHNNICVVGDDDQSIYGWRGANIANILHFDKDFPNPKVIKLEQNYRSTKQILDIANNLISKNTDRYNKRLVTEKSGVDVKVIENKDEREEMGKIIESIRTLKADSKTTYSDIAILYRTNLLSLNIEKSFLAEKIPYIVVGAIRFYDRAEIKDALAYLRLTLNPHDDFSLLRIINRPRRGVGDKSIAEIIAKANNFKSIYECFESKIYKGARYEKALSEIYEIIESLKECLEDTPLMMYDIFKYKIKLYAEEDKEDKLGISNEERRKNIEELFSQINEFFLESSVIANVDSINVDSIESNTPDSTKSLESKHTQLSNAEKLQEFLNNITLLTNADSNANKDAITCMSIHSSKGLEFKHVFVVGLENGIFPLRYSNVDFNALDSTESSENKCDLSEERRLGYVAFTRAKDSLILSYTKSRYYINYRMDRSPSLFFKESGLEISHVERYNSHVEQSETSNKDGYAHAYGKRTDSIESKSDFKKGDCAKHKIFGFGKIESVQGKGLNARVTISFAGQKRIILASFLEKI</sequence>
<dbReference type="GO" id="GO:0005524">
    <property type="term" value="F:ATP binding"/>
    <property type="evidence" value="ECO:0007669"/>
    <property type="project" value="UniProtKB-UniRule"/>
</dbReference>
<keyword evidence="2 12" id="KW-0547">Nucleotide-binding</keyword>
<dbReference type="OrthoDB" id="9810135at2"/>
<evidence type="ECO:0000256" key="3">
    <source>
        <dbReference type="ARBA" id="ARBA00022801"/>
    </source>
</evidence>
<dbReference type="GO" id="GO:0003677">
    <property type="term" value="F:DNA binding"/>
    <property type="evidence" value="ECO:0007669"/>
    <property type="project" value="UniProtKB-KW"/>
</dbReference>
<reference evidence="16 17" key="1">
    <citation type="journal article" date="2014" name="Genome Announc.">
        <title>Draft genome sequences of eight enterohepatic helicobacter species isolated from both laboratory and wild rodents.</title>
        <authorList>
            <person name="Sheh A."/>
            <person name="Shen Z."/>
            <person name="Fox J.G."/>
        </authorList>
    </citation>
    <scope>NUCLEOTIDE SEQUENCE [LARGE SCALE GENOMIC DNA]</scope>
    <source>
        <strain evidence="16 17">MIT 97-6194</strain>
    </source>
</reference>
<comment type="catalytic activity">
    <reaction evidence="11">
        <text>ATP + H2O = ADP + phosphate + H(+)</text>
        <dbReference type="Rhea" id="RHEA:13065"/>
        <dbReference type="ChEBI" id="CHEBI:15377"/>
        <dbReference type="ChEBI" id="CHEBI:15378"/>
        <dbReference type="ChEBI" id="CHEBI:30616"/>
        <dbReference type="ChEBI" id="CHEBI:43474"/>
        <dbReference type="ChEBI" id="CHEBI:456216"/>
        <dbReference type="EC" id="5.6.2.4"/>
    </reaction>
</comment>
<dbReference type="PANTHER" id="PTHR11070:SF2">
    <property type="entry name" value="ATP-DEPENDENT DNA HELICASE SRS2"/>
    <property type="match status" value="1"/>
</dbReference>
<dbReference type="PROSITE" id="PS51198">
    <property type="entry name" value="UVRD_HELICASE_ATP_BIND"/>
    <property type="match status" value="1"/>
</dbReference>
<feature type="domain" description="UvrD-like helicase ATP-binding" evidence="13">
    <location>
        <begin position="7"/>
        <end position="289"/>
    </location>
</feature>
<dbReference type="EMBL" id="QBIU01000001">
    <property type="protein sequence ID" value="MWV68545.1"/>
    <property type="molecule type" value="Genomic_DNA"/>
</dbReference>
<dbReference type="EMBL" id="JRMP02000001">
    <property type="protein sequence ID" value="TLD95914.1"/>
    <property type="molecule type" value="Genomic_DNA"/>
</dbReference>
<dbReference type="Proteomes" id="UP000477070">
    <property type="component" value="Unassembled WGS sequence"/>
</dbReference>
<dbReference type="Pfam" id="PF13361">
    <property type="entry name" value="UvrD_C"/>
    <property type="match status" value="1"/>
</dbReference>
<evidence type="ECO:0000256" key="1">
    <source>
        <dbReference type="ARBA" id="ARBA00009922"/>
    </source>
</evidence>
<evidence type="ECO:0000256" key="5">
    <source>
        <dbReference type="ARBA" id="ARBA00022840"/>
    </source>
</evidence>
<keyword evidence="7" id="KW-0413">Isomerase</keyword>
<dbReference type="GO" id="GO:0033202">
    <property type="term" value="C:DNA helicase complex"/>
    <property type="evidence" value="ECO:0007669"/>
    <property type="project" value="TreeGrafter"/>
</dbReference>
<dbReference type="InterPro" id="IPR027417">
    <property type="entry name" value="P-loop_NTPase"/>
</dbReference>
<evidence type="ECO:0000313" key="18">
    <source>
        <dbReference type="Proteomes" id="UP000477070"/>
    </source>
</evidence>
<keyword evidence="4 12" id="KW-0347">Helicase</keyword>
<dbReference type="Pfam" id="PF00580">
    <property type="entry name" value="UvrD-helicase"/>
    <property type="match status" value="1"/>
</dbReference>
<dbReference type="GO" id="GO:0000725">
    <property type="term" value="P:recombinational repair"/>
    <property type="evidence" value="ECO:0007669"/>
    <property type="project" value="TreeGrafter"/>
</dbReference>
<dbReference type="InterPro" id="IPR013986">
    <property type="entry name" value="DExx_box_DNA_helicase_dom_sf"/>
</dbReference>
<evidence type="ECO:0000256" key="10">
    <source>
        <dbReference type="ARBA" id="ARBA00034923"/>
    </source>
</evidence>
<dbReference type="InterPro" id="IPR014017">
    <property type="entry name" value="DNA_helicase_UvrD-like_C"/>
</dbReference>
<keyword evidence="3 12" id="KW-0378">Hydrolase</keyword>
<dbReference type="InterPro" id="IPR014016">
    <property type="entry name" value="UvrD-like_ATP-bd"/>
</dbReference>
<dbReference type="PANTHER" id="PTHR11070">
    <property type="entry name" value="UVRD / RECB / PCRA DNA HELICASE FAMILY MEMBER"/>
    <property type="match status" value="1"/>
</dbReference>
<reference evidence="15 18" key="4">
    <citation type="submission" date="2019-12" db="EMBL/GenBank/DDBJ databases">
        <title>Multi-Generational Helicobacter saguini Isolates.</title>
        <authorList>
            <person name="Mannion A."/>
            <person name="Shen Z."/>
            <person name="Fox J.G."/>
        </authorList>
    </citation>
    <scope>NUCLEOTIDE SEQUENCE [LARGE SCALE GENOMIC DNA]</scope>
    <source>
        <strain evidence="15">16-048</strain>
        <strain evidence="18">16-048 (F4)</strain>
    </source>
</reference>
<dbReference type="PROSITE" id="PS51217">
    <property type="entry name" value="UVRD_HELICASE_CTER"/>
    <property type="match status" value="1"/>
</dbReference>
<keyword evidence="17" id="KW-1185">Reference proteome</keyword>
<evidence type="ECO:0000256" key="6">
    <source>
        <dbReference type="ARBA" id="ARBA00023125"/>
    </source>
</evidence>
<evidence type="ECO:0000259" key="13">
    <source>
        <dbReference type="PROSITE" id="PS51198"/>
    </source>
</evidence>
<feature type="binding site" evidence="12">
    <location>
        <begin position="28"/>
        <end position="35"/>
    </location>
    <ligand>
        <name>ATP</name>
        <dbReference type="ChEBI" id="CHEBI:30616"/>
    </ligand>
</feature>
<keyword evidence="5 12" id="KW-0067">ATP-binding</keyword>
<keyword evidence="6" id="KW-0238">DNA-binding</keyword>
<evidence type="ECO:0000259" key="14">
    <source>
        <dbReference type="PROSITE" id="PS51217"/>
    </source>
</evidence>
<dbReference type="STRING" id="1548018.LS64_03335"/>
<dbReference type="InterPro" id="IPR000212">
    <property type="entry name" value="DNA_helicase_UvrD/REP"/>
</dbReference>
<dbReference type="GO" id="GO:0043138">
    <property type="term" value="F:3'-5' DNA helicase activity"/>
    <property type="evidence" value="ECO:0007669"/>
    <property type="project" value="UniProtKB-EC"/>
</dbReference>
<dbReference type="SUPFAM" id="SSF52540">
    <property type="entry name" value="P-loop containing nucleoside triphosphate hydrolases"/>
    <property type="match status" value="1"/>
</dbReference>
<reference evidence="16" key="3">
    <citation type="submission" date="2018-04" db="EMBL/GenBank/DDBJ databases">
        <authorList>
            <person name="Sheh A."/>
            <person name="Shen Z."/>
            <person name="Mannion A.J."/>
            <person name="Fox J.G."/>
        </authorList>
    </citation>
    <scope>NUCLEOTIDE SEQUENCE</scope>
    <source>
        <strain evidence="16">MIT 97-6194</strain>
    </source>
</reference>
<feature type="domain" description="UvrD-like helicase C-terminal" evidence="14">
    <location>
        <begin position="290"/>
        <end position="593"/>
    </location>
</feature>
<comment type="catalytic activity">
    <reaction evidence="8">
        <text>Couples ATP hydrolysis with the unwinding of duplex DNA by translocating in the 3'-5' direction.</text>
        <dbReference type="EC" id="5.6.2.4"/>
    </reaction>
</comment>
<dbReference type="Proteomes" id="UP000029714">
    <property type="component" value="Unassembled WGS sequence"/>
</dbReference>
<evidence type="ECO:0000256" key="2">
    <source>
        <dbReference type="ARBA" id="ARBA00022741"/>
    </source>
</evidence>
<dbReference type="CDD" id="cd17932">
    <property type="entry name" value="DEXQc_UvrD"/>
    <property type="match status" value="1"/>
</dbReference>
<evidence type="ECO:0000313" key="16">
    <source>
        <dbReference type="EMBL" id="TLD95914.1"/>
    </source>
</evidence>
<gene>
    <name evidence="15" type="ORF">DCO61_00475</name>
    <name evidence="16" type="ORF">LS64_000690</name>
</gene>
<evidence type="ECO:0000313" key="15">
    <source>
        <dbReference type="EMBL" id="MWV68545.1"/>
    </source>
</evidence>
<dbReference type="Gene3D" id="1.10.10.160">
    <property type="match status" value="1"/>
</dbReference>
<evidence type="ECO:0000256" key="11">
    <source>
        <dbReference type="ARBA" id="ARBA00048988"/>
    </source>
</evidence>
<dbReference type="EC" id="5.6.2.4" evidence="9"/>
<comment type="caution">
    <text evidence="16">The sequence shown here is derived from an EMBL/GenBank/DDBJ whole genome shotgun (WGS) entry which is preliminary data.</text>
</comment>
<evidence type="ECO:0000256" key="9">
    <source>
        <dbReference type="ARBA" id="ARBA00034808"/>
    </source>
</evidence>
<comment type="similarity">
    <text evidence="1">Belongs to the helicase family. UvrD subfamily.</text>
</comment>
<name>A0A347VQW2_9HELI</name>
<proteinExistence type="inferred from homology"/>